<protein>
    <submittedName>
        <fullName evidence="5">Helix-turn-helix domain-containing protein</fullName>
    </submittedName>
</protein>
<reference evidence="5" key="1">
    <citation type="submission" date="2019-12" db="EMBL/GenBank/DDBJ databases">
        <title>Novel species isolated from a subtropical stream in China.</title>
        <authorList>
            <person name="Lu H."/>
        </authorList>
    </citation>
    <scope>NUCLEOTIDE SEQUENCE [LARGE SCALE GENOMIC DNA]</scope>
    <source>
        <strain evidence="5">FT93W</strain>
    </source>
</reference>
<dbReference type="GO" id="GO:0003700">
    <property type="term" value="F:DNA-binding transcription factor activity"/>
    <property type="evidence" value="ECO:0007669"/>
    <property type="project" value="InterPro"/>
</dbReference>
<evidence type="ECO:0000256" key="2">
    <source>
        <dbReference type="ARBA" id="ARBA00023125"/>
    </source>
</evidence>
<evidence type="ECO:0000313" key="6">
    <source>
        <dbReference type="Proteomes" id="UP000444316"/>
    </source>
</evidence>
<dbReference type="PROSITE" id="PS01124">
    <property type="entry name" value="HTH_ARAC_FAMILY_2"/>
    <property type="match status" value="1"/>
</dbReference>
<gene>
    <name evidence="5" type="ORF">GTP23_02275</name>
</gene>
<dbReference type="Pfam" id="PF12833">
    <property type="entry name" value="HTH_18"/>
    <property type="match status" value="1"/>
</dbReference>
<dbReference type="Gene3D" id="1.10.10.60">
    <property type="entry name" value="Homeodomain-like"/>
    <property type="match status" value="1"/>
</dbReference>
<feature type="domain" description="HTH araC/xylS-type" evidence="4">
    <location>
        <begin position="237"/>
        <end position="334"/>
    </location>
</feature>
<dbReference type="PANTHER" id="PTHR47894:SF1">
    <property type="entry name" value="HTH-TYPE TRANSCRIPTIONAL REGULATOR VQSM"/>
    <property type="match status" value="1"/>
</dbReference>
<dbReference type="AlphaFoldDB" id="A0A845HR24"/>
<keyword evidence="3" id="KW-0804">Transcription</keyword>
<dbReference type="PANTHER" id="PTHR47894">
    <property type="entry name" value="HTH-TYPE TRANSCRIPTIONAL REGULATOR GADX"/>
    <property type="match status" value="1"/>
</dbReference>
<dbReference type="InterPro" id="IPR009057">
    <property type="entry name" value="Homeodomain-like_sf"/>
</dbReference>
<dbReference type="Pfam" id="PF12625">
    <property type="entry name" value="Arabinose_bd"/>
    <property type="match status" value="1"/>
</dbReference>
<comment type="caution">
    <text evidence="5">The sequence shown here is derived from an EMBL/GenBank/DDBJ whole genome shotgun (WGS) entry which is preliminary data.</text>
</comment>
<dbReference type="Proteomes" id="UP000444316">
    <property type="component" value="Unassembled WGS sequence"/>
</dbReference>
<evidence type="ECO:0000256" key="1">
    <source>
        <dbReference type="ARBA" id="ARBA00023015"/>
    </source>
</evidence>
<accession>A0A845HR24</accession>
<dbReference type="InterPro" id="IPR018060">
    <property type="entry name" value="HTH_AraC"/>
</dbReference>
<name>A0A845HR24_9BURK</name>
<organism evidence="5 6">
    <name type="scientific">Duganella fentianensis</name>
    <dbReference type="NCBI Taxonomy" id="2692177"/>
    <lineage>
        <taxon>Bacteria</taxon>
        <taxon>Pseudomonadati</taxon>
        <taxon>Pseudomonadota</taxon>
        <taxon>Betaproteobacteria</taxon>
        <taxon>Burkholderiales</taxon>
        <taxon>Oxalobacteraceae</taxon>
        <taxon>Telluria group</taxon>
        <taxon>Duganella</taxon>
    </lineage>
</organism>
<keyword evidence="1" id="KW-0805">Transcription regulation</keyword>
<dbReference type="EMBL" id="WWCL01000001">
    <property type="protein sequence ID" value="MYN43894.1"/>
    <property type="molecule type" value="Genomic_DNA"/>
</dbReference>
<dbReference type="SUPFAM" id="SSF46689">
    <property type="entry name" value="Homeodomain-like"/>
    <property type="match status" value="1"/>
</dbReference>
<evidence type="ECO:0000256" key="3">
    <source>
        <dbReference type="ARBA" id="ARBA00023163"/>
    </source>
</evidence>
<keyword evidence="2" id="KW-0238">DNA-binding</keyword>
<evidence type="ECO:0000259" key="4">
    <source>
        <dbReference type="PROSITE" id="PS01124"/>
    </source>
</evidence>
<keyword evidence="6" id="KW-1185">Reference proteome</keyword>
<dbReference type="SMART" id="SM00342">
    <property type="entry name" value="HTH_ARAC"/>
    <property type="match status" value="1"/>
</dbReference>
<dbReference type="GO" id="GO:0000976">
    <property type="term" value="F:transcription cis-regulatory region binding"/>
    <property type="evidence" value="ECO:0007669"/>
    <property type="project" value="TreeGrafter"/>
</dbReference>
<dbReference type="InterPro" id="IPR032687">
    <property type="entry name" value="AraC-type_N"/>
</dbReference>
<proteinExistence type="predicted"/>
<dbReference type="GO" id="GO:0005829">
    <property type="term" value="C:cytosol"/>
    <property type="evidence" value="ECO:0007669"/>
    <property type="project" value="TreeGrafter"/>
</dbReference>
<evidence type="ECO:0000313" key="5">
    <source>
        <dbReference type="EMBL" id="MYN43894.1"/>
    </source>
</evidence>
<sequence length="334" mass="37366">MPFNDPPMASSYLRQIADQVASMGGDVDAWLGRQGLQAAQLEDASFQLSFPVFRLLLLDALELTREPSLGLLIGERMRAHTHGILGYAAINSGTLRQALDVTRRYFRLRTTMLDTAIDLQGDYLRLQLVECLPLGDIARPVLEAVLLAIKNILDFIARGSAPCQLVSFHCAAPDDMALARELFQCEVRYGQDWTGMLLPAAALDIPLKVGDAASFEQALQICQRELDKLVTPYSTAARVRKLMLEQRTAFPSLALTARMLHLTPRTLHRRLLAEHSSYQQILDEVRHMLALEYLRGGQTSVQEISYALGYTDIANFRRAFKRWEGVPPTAWQAA</sequence>